<dbReference type="InterPro" id="IPR008972">
    <property type="entry name" value="Cupredoxin"/>
</dbReference>
<keyword evidence="6" id="KW-0560">Oxidoreductase</keyword>
<protein>
    <submittedName>
        <fullName evidence="6">Cytochrome c oxidase, subunit II (CbaB)</fullName>
        <ecNumber evidence="6">1.9.3.1</ecNumber>
    </submittedName>
</protein>
<dbReference type="Gene3D" id="2.60.40.420">
    <property type="entry name" value="Cupredoxins - blue copper proteins"/>
    <property type="match status" value="1"/>
</dbReference>
<dbReference type="Proteomes" id="UP000008070">
    <property type="component" value="Chromosome"/>
</dbReference>
<dbReference type="HOGENOM" id="CLU_120355_0_0_5"/>
<dbReference type="EC" id="1.9.3.1" evidence="6"/>
<keyword evidence="2" id="KW-0479">Metal-binding</keyword>
<dbReference type="GeneID" id="72987704"/>
<comment type="subcellular location">
    <subcellularLocation>
        <location evidence="1">Cell envelope</location>
    </subcellularLocation>
</comment>
<dbReference type="AlphaFoldDB" id="C7C897"/>
<dbReference type="GO" id="GO:0030313">
    <property type="term" value="C:cell envelope"/>
    <property type="evidence" value="ECO:0007669"/>
    <property type="project" value="UniProtKB-SubCell"/>
</dbReference>
<evidence type="ECO:0000256" key="4">
    <source>
        <dbReference type="SAM" id="Phobius"/>
    </source>
</evidence>
<reference evidence="7" key="1">
    <citation type="journal article" date="2009" name="PLoS ONE">
        <title>Methylobacterium genome sequences: a reference blueprint to investigate microbial metabolism of C1 compounds from natural and industrial sources.</title>
        <authorList>
            <person name="Vuilleumier S."/>
            <person name="Chistoserdova L."/>
            <person name="Lee M.-C."/>
            <person name="Bringel F."/>
            <person name="Lajus A."/>
            <person name="Zhou Y."/>
            <person name="Gourion B."/>
            <person name="Barbe V."/>
            <person name="Chang J."/>
            <person name="Cruveiller S."/>
            <person name="Dossat C."/>
            <person name="Gillett W."/>
            <person name="Gruffaz C."/>
            <person name="Haugen E."/>
            <person name="Hourcade E."/>
            <person name="Levy R."/>
            <person name="Mangenot S."/>
            <person name="Muller E."/>
            <person name="Nadalig T."/>
            <person name="Pagni M."/>
            <person name="Penny C."/>
            <person name="Peyraud R."/>
            <person name="Robinson D.G."/>
            <person name="Roche D."/>
            <person name="Rouy Z."/>
            <person name="Saenampechek C."/>
            <person name="Salvignol G."/>
            <person name="Vallenet D."/>
            <person name="Wu Z."/>
            <person name="Marx C.J."/>
            <person name="Vorholt J.A."/>
            <person name="Olson M.V."/>
            <person name="Kaul R."/>
            <person name="Weissenbach J."/>
            <person name="Medigue C."/>
            <person name="Lidstrom M.E."/>
        </authorList>
    </citation>
    <scope>NUCLEOTIDE SEQUENCE [LARGE SCALE GENOMIC DNA]</scope>
    <source>
        <strain evidence="7">DSM 6343 / CIP 106787 / DM4</strain>
    </source>
</reference>
<dbReference type="PANTHER" id="PTHR42838">
    <property type="entry name" value="CYTOCHROME C OXIDASE SUBUNIT II"/>
    <property type="match status" value="1"/>
</dbReference>
<dbReference type="InterPro" id="IPR002429">
    <property type="entry name" value="CcO_II-like_C"/>
</dbReference>
<evidence type="ECO:0000313" key="7">
    <source>
        <dbReference type="Proteomes" id="UP000008070"/>
    </source>
</evidence>
<dbReference type="RefSeq" id="WP_012779161.1">
    <property type="nucleotide sequence ID" value="NC_012988.1"/>
</dbReference>
<evidence type="ECO:0000259" key="5">
    <source>
        <dbReference type="PROSITE" id="PS50857"/>
    </source>
</evidence>
<keyword evidence="4" id="KW-0472">Membrane</keyword>
<dbReference type="GO" id="GO:0016020">
    <property type="term" value="C:membrane"/>
    <property type="evidence" value="ECO:0007669"/>
    <property type="project" value="InterPro"/>
</dbReference>
<dbReference type="EMBL" id="FP103042">
    <property type="protein sequence ID" value="CAX22027.1"/>
    <property type="molecule type" value="Genomic_DNA"/>
</dbReference>
<feature type="transmembrane region" description="Helical" evidence="4">
    <location>
        <begin position="21"/>
        <end position="41"/>
    </location>
</feature>
<evidence type="ECO:0000256" key="2">
    <source>
        <dbReference type="ARBA" id="ARBA00022723"/>
    </source>
</evidence>
<dbReference type="InterPro" id="IPR051403">
    <property type="entry name" value="NosZ/Cyto_c_oxidase_sub2"/>
</dbReference>
<dbReference type="SUPFAM" id="SSF49503">
    <property type="entry name" value="Cupredoxins"/>
    <property type="match status" value="1"/>
</dbReference>
<sequence length="187" mass="20452">MTTHDHVDEGARVAERVERRWAILSIGIIVLLAGLAAFAGIHRATMPQARVETVRPQTIHLAGEFVESNLGSAVEPDGSVTVRAVGQQYSFTPQCMVVPTDTPVVFRATSPDVIHGFLIQKTNVNTMLVPGYVSEIPARFSKPGEYLMPCQEYCGVGHEGMWAKVKVVDKPEFLSMVSASRRVTCVE</sequence>
<evidence type="ECO:0000256" key="3">
    <source>
        <dbReference type="ARBA" id="ARBA00023008"/>
    </source>
</evidence>
<dbReference type="PROSITE" id="PS50857">
    <property type="entry name" value="COX2_CUA"/>
    <property type="match status" value="1"/>
</dbReference>
<feature type="domain" description="Cytochrome oxidase subunit II copper A binding" evidence="5">
    <location>
        <begin position="77"/>
        <end position="179"/>
    </location>
</feature>
<keyword evidence="4" id="KW-0812">Transmembrane</keyword>
<gene>
    <name evidence="6" type="ORF">METD_I0364</name>
</gene>
<organism evidence="6 7">
    <name type="scientific">Methylorubrum extorquens (strain DSM 6343 / CIP 106787 / DM4)</name>
    <name type="common">Methylobacterium extorquens</name>
    <dbReference type="NCBI Taxonomy" id="661410"/>
    <lineage>
        <taxon>Bacteria</taxon>
        <taxon>Pseudomonadati</taxon>
        <taxon>Pseudomonadota</taxon>
        <taxon>Alphaproteobacteria</taxon>
        <taxon>Hyphomicrobiales</taxon>
        <taxon>Methylobacteriaceae</taxon>
        <taxon>Methylorubrum</taxon>
    </lineage>
</organism>
<name>C7C897_METED</name>
<keyword evidence="3" id="KW-0186">Copper</keyword>
<evidence type="ECO:0000256" key="1">
    <source>
        <dbReference type="ARBA" id="ARBA00004196"/>
    </source>
</evidence>
<proteinExistence type="predicted"/>
<dbReference type="PANTHER" id="PTHR42838:SF2">
    <property type="entry name" value="NITROUS-OXIDE REDUCTASE"/>
    <property type="match status" value="1"/>
</dbReference>
<evidence type="ECO:0000313" key="6">
    <source>
        <dbReference type="EMBL" id="CAX22027.1"/>
    </source>
</evidence>
<keyword evidence="4" id="KW-1133">Transmembrane helix</keyword>
<dbReference type="GO" id="GO:0004129">
    <property type="term" value="F:cytochrome-c oxidase activity"/>
    <property type="evidence" value="ECO:0007669"/>
    <property type="project" value="InterPro"/>
</dbReference>
<dbReference type="PROSITE" id="PS00078">
    <property type="entry name" value="COX2"/>
    <property type="match status" value="1"/>
</dbReference>
<dbReference type="GO" id="GO:0016491">
    <property type="term" value="F:oxidoreductase activity"/>
    <property type="evidence" value="ECO:0007669"/>
    <property type="project" value="UniProtKB-KW"/>
</dbReference>
<dbReference type="GO" id="GO:0005507">
    <property type="term" value="F:copper ion binding"/>
    <property type="evidence" value="ECO:0007669"/>
    <property type="project" value="InterPro"/>
</dbReference>
<accession>C7C897</accession>
<dbReference type="InterPro" id="IPR001505">
    <property type="entry name" value="Copper_CuA"/>
</dbReference>
<dbReference type="KEGG" id="mdi:METDI0364"/>
<dbReference type="Pfam" id="PF00116">
    <property type="entry name" value="COX2"/>
    <property type="match status" value="1"/>
</dbReference>